<gene>
    <name evidence="2" type="ORF">AOZ06_47745</name>
</gene>
<dbReference type="RefSeq" id="WP_054295429.1">
    <property type="nucleotide sequence ID" value="NZ_CP012752.1"/>
</dbReference>
<dbReference type="OrthoDB" id="3252095at2"/>
<dbReference type="InterPro" id="IPR025164">
    <property type="entry name" value="Toastrack_DUF4097"/>
</dbReference>
<organism evidence="2 3">
    <name type="scientific">Kibdelosporangium phytohabitans</name>
    <dbReference type="NCBI Taxonomy" id="860235"/>
    <lineage>
        <taxon>Bacteria</taxon>
        <taxon>Bacillati</taxon>
        <taxon>Actinomycetota</taxon>
        <taxon>Actinomycetes</taxon>
        <taxon>Pseudonocardiales</taxon>
        <taxon>Pseudonocardiaceae</taxon>
        <taxon>Kibdelosporangium</taxon>
    </lineage>
</organism>
<feature type="domain" description="DUF4097" evidence="1">
    <location>
        <begin position="12"/>
        <end position="249"/>
    </location>
</feature>
<dbReference type="STRING" id="860235.AOZ06_47745"/>
<keyword evidence="3" id="KW-1185">Reference proteome</keyword>
<dbReference type="AlphaFoldDB" id="A0A0N9IBH0"/>
<name>A0A0N9IBH0_9PSEU</name>
<evidence type="ECO:0000313" key="2">
    <source>
        <dbReference type="EMBL" id="ALG13542.1"/>
    </source>
</evidence>
<evidence type="ECO:0000313" key="3">
    <source>
        <dbReference type="Proteomes" id="UP000063699"/>
    </source>
</evidence>
<dbReference type="Gene3D" id="2.160.20.120">
    <property type="match status" value="1"/>
</dbReference>
<dbReference type="EMBL" id="CP012752">
    <property type="protein sequence ID" value="ALG13542.1"/>
    <property type="molecule type" value="Genomic_DNA"/>
</dbReference>
<reference evidence="2 3" key="1">
    <citation type="submission" date="2015-07" db="EMBL/GenBank/DDBJ databases">
        <title>Genome sequencing of Kibdelosporangium phytohabitans.</title>
        <authorList>
            <person name="Qin S."/>
            <person name="Xing K."/>
        </authorList>
    </citation>
    <scope>NUCLEOTIDE SEQUENCE [LARGE SCALE GENOMIC DNA]</scope>
    <source>
        <strain evidence="2 3">KLBMP1111</strain>
    </source>
</reference>
<proteinExistence type="predicted"/>
<accession>A0A0N9IBH0</accession>
<dbReference type="Pfam" id="PF13349">
    <property type="entry name" value="DUF4097"/>
    <property type="match status" value="1"/>
</dbReference>
<sequence length="279" mass="29029">MTVFQTPEPITIQLEVAVGEIVINATERADTVVDVRPRVESNGNDRKAAEKTTVEYANGRLKVKTPKWPLVGKGGTVDITVDVPHGSALTGEGQVVDIRGDGRLGAVHYKIQHGGARFEQTGTLTVDTGHGTLVVGQVSGPADLRTGSGEVSIGQVDGDATVKNGNGRTRLGDVAGEVRVTAGNGEVEVETAAAGVTIKNSHGDIRVGEVARGTVLLNTTHGAVEVGIRQGTAAWLKLKTVMGAVRNDLTTTDGPGQNEETVEVHAHTGFGNITVRRAA</sequence>
<dbReference type="KEGG" id="kphy:AOZ06_47745"/>
<protein>
    <recommendedName>
        <fullName evidence="1">DUF4097 domain-containing protein</fullName>
    </recommendedName>
</protein>
<evidence type="ECO:0000259" key="1">
    <source>
        <dbReference type="Pfam" id="PF13349"/>
    </source>
</evidence>
<dbReference type="Proteomes" id="UP000063699">
    <property type="component" value="Chromosome"/>
</dbReference>